<feature type="transmembrane region" description="Helical" evidence="1">
    <location>
        <begin position="15"/>
        <end position="35"/>
    </location>
</feature>
<keyword evidence="3" id="KW-1185">Reference proteome</keyword>
<proteinExistence type="predicted"/>
<feature type="transmembrane region" description="Helical" evidence="1">
    <location>
        <begin position="150"/>
        <end position="172"/>
    </location>
</feature>
<organism evidence="2 3">
    <name type="scientific">Halocatena pleomorpha</name>
    <dbReference type="NCBI Taxonomy" id="1785090"/>
    <lineage>
        <taxon>Archaea</taxon>
        <taxon>Methanobacteriati</taxon>
        <taxon>Methanobacteriota</taxon>
        <taxon>Stenosarchaea group</taxon>
        <taxon>Halobacteria</taxon>
        <taxon>Halobacteriales</taxon>
        <taxon>Natronomonadaceae</taxon>
        <taxon>Halocatena</taxon>
    </lineage>
</organism>
<evidence type="ECO:0000313" key="2">
    <source>
        <dbReference type="EMBL" id="RRJ30980.1"/>
    </source>
</evidence>
<keyword evidence="1" id="KW-0472">Membrane</keyword>
<dbReference type="EMBL" id="RRCH01000017">
    <property type="protein sequence ID" value="RRJ30980.1"/>
    <property type="molecule type" value="Genomic_DNA"/>
</dbReference>
<dbReference type="Proteomes" id="UP000282322">
    <property type="component" value="Unassembled WGS sequence"/>
</dbReference>
<evidence type="ECO:0000256" key="1">
    <source>
        <dbReference type="SAM" id="Phobius"/>
    </source>
</evidence>
<dbReference type="AlphaFoldDB" id="A0A3P3RE27"/>
<accession>A0A3P3RE27</accession>
<protein>
    <submittedName>
        <fullName evidence="2">Uncharacterized protein</fullName>
    </submittedName>
</protein>
<keyword evidence="1" id="KW-1133">Transmembrane helix</keyword>
<keyword evidence="1" id="KW-0812">Transmembrane</keyword>
<feature type="transmembrane region" description="Helical" evidence="1">
    <location>
        <begin position="74"/>
        <end position="96"/>
    </location>
</feature>
<dbReference type="RefSeq" id="WP_124954636.1">
    <property type="nucleotide sequence ID" value="NZ_RRCH01000017.1"/>
</dbReference>
<feature type="transmembrane region" description="Helical" evidence="1">
    <location>
        <begin position="108"/>
        <end position="130"/>
    </location>
</feature>
<name>A0A3P3RE27_9EURY</name>
<feature type="transmembrane region" description="Helical" evidence="1">
    <location>
        <begin position="42"/>
        <end position="62"/>
    </location>
</feature>
<reference evidence="2 3" key="1">
    <citation type="submission" date="2018-11" db="EMBL/GenBank/DDBJ databases">
        <title>Taxonoimc description of Halomarina strain SPP-AMP-1.</title>
        <authorList>
            <person name="Pal Y."/>
            <person name="Srinivasana K."/>
            <person name="Verma A."/>
            <person name="Kumar P."/>
        </authorList>
    </citation>
    <scope>NUCLEOTIDE SEQUENCE [LARGE SCALE GENOMIC DNA]</scope>
    <source>
        <strain evidence="2 3">SPP-AMP-1</strain>
    </source>
</reference>
<comment type="caution">
    <text evidence="2">The sequence shown here is derived from an EMBL/GenBank/DDBJ whole genome shotgun (WGS) entry which is preliminary data.</text>
</comment>
<gene>
    <name evidence="2" type="ORF">EIK79_08175</name>
</gene>
<evidence type="ECO:0000313" key="3">
    <source>
        <dbReference type="Proteomes" id="UP000282322"/>
    </source>
</evidence>
<sequence>MDTKRVQRALLNRGVLLLFAVLFVPMFAGTVLFPLVPSVVQLILLVLSVPGMFLITVGEFLYTPLLVTGHLPNVIANAVLFYLFAVVAAGIGRVLGRYAAEPAHRTRLRYLGAGTLVLAGVLAVGFTAQIPVTCGPAGDCTFAGWAYRLMVLAVGGGLCASGFGVVGVDVAVRRMRSGSV</sequence>